<evidence type="ECO:0000313" key="2">
    <source>
        <dbReference type="EMBL" id="MPC13795.1"/>
    </source>
</evidence>
<dbReference type="Proteomes" id="UP000324222">
    <property type="component" value="Unassembled WGS sequence"/>
</dbReference>
<feature type="region of interest" description="Disordered" evidence="1">
    <location>
        <begin position="82"/>
        <end position="105"/>
    </location>
</feature>
<evidence type="ECO:0000256" key="1">
    <source>
        <dbReference type="SAM" id="MobiDB-lite"/>
    </source>
</evidence>
<gene>
    <name evidence="2" type="ORF">E2C01_006543</name>
</gene>
<organism evidence="2 3">
    <name type="scientific">Portunus trituberculatus</name>
    <name type="common">Swimming crab</name>
    <name type="synonym">Neptunus trituberculatus</name>
    <dbReference type="NCBI Taxonomy" id="210409"/>
    <lineage>
        <taxon>Eukaryota</taxon>
        <taxon>Metazoa</taxon>
        <taxon>Ecdysozoa</taxon>
        <taxon>Arthropoda</taxon>
        <taxon>Crustacea</taxon>
        <taxon>Multicrustacea</taxon>
        <taxon>Malacostraca</taxon>
        <taxon>Eumalacostraca</taxon>
        <taxon>Eucarida</taxon>
        <taxon>Decapoda</taxon>
        <taxon>Pleocyemata</taxon>
        <taxon>Brachyura</taxon>
        <taxon>Eubrachyura</taxon>
        <taxon>Portunoidea</taxon>
        <taxon>Portunidae</taxon>
        <taxon>Portuninae</taxon>
        <taxon>Portunus</taxon>
    </lineage>
</organism>
<sequence>MSPAAPQGLSAPQTHEWPSLAICVLSSVTADQQCCVPASALPAARYSRHSASTASLLPQKLLSSVAPLLWSHAGRCTCYCSSSQNDSENRSHPSNYLSSPLVEVT</sequence>
<feature type="compositionally biased region" description="Polar residues" evidence="1">
    <location>
        <begin position="82"/>
        <end position="98"/>
    </location>
</feature>
<dbReference type="EMBL" id="VSRR010000306">
    <property type="protein sequence ID" value="MPC13795.1"/>
    <property type="molecule type" value="Genomic_DNA"/>
</dbReference>
<accession>A0A5B7CXM0</accession>
<dbReference type="AlphaFoldDB" id="A0A5B7CXM0"/>
<proteinExistence type="predicted"/>
<protein>
    <submittedName>
        <fullName evidence="2">Uncharacterized protein</fullName>
    </submittedName>
</protein>
<reference evidence="2 3" key="1">
    <citation type="submission" date="2019-05" db="EMBL/GenBank/DDBJ databases">
        <title>Another draft genome of Portunus trituberculatus and its Hox gene families provides insights of decapod evolution.</title>
        <authorList>
            <person name="Jeong J.-H."/>
            <person name="Song I."/>
            <person name="Kim S."/>
            <person name="Choi T."/>
            <person name="Kim D."/>
            <person name="Ryu S."/>
            <person name="Kim W."/>
        </authorList>
    </citation>
    <scope>NUCLEOTIDE SEQUENCE [LARGE SCALE GENOMIC DNA]</scope>
    <source>
        <tissue evidence="2">Muscle</tissue>
    </source>
</reference>
<comment type="caution">
    <text evidence="2">The sequence shown here is derived from an EMBL/GenBank/DDBJ whole genome shotgun (WGS) entry which is preliminary data.</text>
</comment>
<name>A0A5B7CXM0_PORTR</name>
<evidence type="ECO:0000313" key="3">
    <source>
        <dbReference type="Proteomes" id="UP000324222"/>
    </source>
</evidence>
<keyword evidence="3" id="KW-1185">Reference proteome</keyword>